<dbReference type="STRING" id="106004.A0A1Y2FRR5"/>
<dbReference type="InterPro" id="IPR025277">
    <property type="entry name" value="Apiosidase-like_cat_dom"/>
</dbReference>
<feature type="domain" description="Putative collagen-binding" evidence="1">
    <location>
        <begin position="420"/>
        <end position="525"/>
    </location>
</feature>
<feature type="domain" description="Apiosidase-like catalytic" evidence="2">
    <location>
        <begin position="25"/>
        <end position="416"/>
    </location>
</feature>
<comment type="caution">
    <text evidence="3">The sequence shown here is derived from an EMBL/GenBank/DDBJ whole genome shotgun (WGS) entry which is preliminary data.</text>
</comment>
<evidence type="ECO:0008006" key="5">
    <source>
        <dbReference type="Google" id="ProtNLM"/>
    </source>
</evidence>
<name>A0A1Y2FRR5_9BASI</name>
<dbReference type="InParanoid" id="A0A1Y2FRR5"/>
<dbReference type="AlphaFoldDB" id="A0A1Y2FRR5"/>
<dbReference type="PANTHER" id="PTHR37836">
    <property type="entry name" value="LMO1036 PROTEIN"/>
    <property type="match status" value="1"/>
</dbReference>
<evidence type="ECO:0000259" key="2">
    <source>
        <dbReference type="Pfam" id="PF13204"/>
    </source>
</evidence>
<dbReference type="InterPro" id="IPR024749">
    <property type="entry name" value="Collagen-bd_put"/>
</dbReference>
<proteinExistence type="predicted"/>
<reference evidence="3 4" key="1">
    <citation type="submission" date="2016-07" db="EMBL/GenBank/DDBJ databases">
        <title>Pervasive Adenine N6-methylation of Active Genes in Fungi.</title>
        <authorList>
            <consortium name="DOE Joint Genome Institute"/>
            <person name="Mondo S.J."/>
            <person name="Dannebaum R.O."/>
            <person name="Kuo R.C."/>
            <person name="Labutti K."/>
            <person name="Haridas S."/>
            <person name="Kuo A."/>
            <person name="Salamov A."/>
            <person name="Ahrendt S.R."/>
            <person name="Lipzen A."/>
            <person name="Sullivan W."/>
            <person name="Andreopoulos W.B."/>
            <person name="Clum A."/>
            <person name="Lindquist E."/>
            <person name="Daum C."/>
            <person name="Ramamoorthy G.K."/>
            <person name="Gryganskyi A."/>
            <person name="Culley D."/>
            <person name="Magnuson J.K."/>
            <person name="James T.Y."/>
            <person name="O'Malley M.A."/>
            <person name="Stajich J.E."/>
            <person name="Spatafora J.W."/>
            <person name="Visel A."/>
            <person name="Grigoriev I.V."/>
        </authorList>
    </citation>
    <scope>NUCLEOTIDE SEQUENCE [LARGE SCALE GENOMIC DNA]</scope>
    <source>
        <strain evidence="3 4">62-1032</strain>
    </source>
</reference>
<dbReference type="Gene3D" id="3.20.20.80">
    <property type="entry name" value="Glycosidases"/>
    <property type="match status" value="1"/>
</dbReference>
<dbReference type="Pfam" id="PF13204">
    <property type="entry name" value="Apiosidase"/>
    <property type="match status" value="1"/>
</dbReference>
<organism evidence="3 4">
    <name type="scientific">Leucosporidium creatinivorum</name>
    <dbReference type="NCBI Taxonomy" id="106004"/>
    <lineage>
        <taxon>Eukaryota</taxon>
        <taxon>Fungi</taxon>
        <taxon>Dikarya</taxon>
        <taxon>Basidiomycota</taxon>
        <taxon>Pucciniomycotina</taxon>
        <taxon>Microbotryomycetes</taxon>
        <taxon>Leucosporidiales</taxon>
        <taxon>Leucosporidium</taxon>
    </lineage>
</organism>
<sequence>MTTPRSPAADELLRSLALKVSADGRQVVRAESNEPFFWLGDTAWETFHRLDEAEAIKYLDNRAAKGFNVVMMVVMAEHGGLDYPSRAGHYPFLPAPESTEEKYAPDVTRVNDKYFDFVDFCVDEAAKRGIVVALVPTWGRYFNYGYYPDGPVIFNEENIKPLGDYLGRRYPFTPFILGGDSNRYWSQHLITLLRKCVRGQDDPAKLKELPVEDCGAITESLAAALLEASKPALEGTKCTPFFTYHPASCWMYNTPPAASSAFFPDADWLSLDVVQSGHIDGRGNQGDANMMNSWRATSSYKAIRYMWEQKRKDGRPRPVMDSEPHYESTHIGFDLTQPLWKAANIRNGAYQGVFAGACGYTYGVNSIWQMHNGNSKTHPPIAPPTTAQNNWFDELDLPGSFHVSFLRDLITSLPSFESRVPDQSFIVSPTHEDDSDPNLGAGAGEKLVSGMRSDERLWALVYTPFGEDVEVQKSVLKDGKLGKAEWFDPRSAKRSTAEVVKEGEESWRFVPPSSGSNEDDWVLVLSA</sequence>
<evidence type="ECO:0000313" key="4">
    <source>
        <dbReference type="Proteomes" id="UP000193467"/>
    </source>
</evidence>
<dbReference type="Pfam" id="PF12904">
    <property type="entry name" value="Collagen_bind_2"/>
    <property type="match status" value="1"/>
</dbReference>
<dbReference type="EMBL" id="MCGR01000014">
    <property type="protein sequence ID" value="ORY86678.1"/>
    <property type="molecule type" value="Genomic_DNA"/>
</dbReference>
<dbReference type="Proteomes" id="UP000193467">
    <property type="component" value="Unassembled WGS sequence"/>
</dbReference>
<dbReference type="PANTHER" id="PTHR37836:SF2">
    <property type="entry name" value="DUF4038 DOMAIN-CONTAINING PROTEIN"/>
    <property type="match status" value="1"/>
</dbReference>
<protein>
    <recommendedName>
        <fullName evidence="5">DUF4038 domain-containing protein</fullName>
    </recommendedName>
</protein>
<dbReference type="OrthoDB" id="2581507at2759"/>
<accession>A0A1Y2FRR5</accession>
<evidence type="ECO:0000313" key="3">
    <source>
        <dbReference type="EMBL" id="ORY86678.1"/>
    </source>
</evidence>
<dbReference type="InterPro" id="IPR017853">
    <property type="entry name" value="GH"/>
</dbReference>
<keyword evidence="4" id="KW-1185">Reference proteome</keyword>
<dbReference type="SUPFAM" id="SSF51445">
    <property type="entry name" value="(Trans)glycosidases"/>
    <property type="match status" value="1"/>
</dbReference>
<evidence type="ECO:0000259" key="1">
    <source>
        <dbReference type="Pfam" id="PF12904"/>
    </source>
</evidence>
<gene>
    <name evidence="3" type="ORF">BCR35DRAFT_351447</name>
</gene>